<dbReference type="InterPro" id="IPR023213">
    <property type="entry name" value="CAT-like_dom_sf"/>
</dbReference>
<evidence type="ECO:0000313" key="5">
    <source>
        <dbReference type="Proteomes" id="UP000604825"/>
    </source>
</evidence>
<dbReference type="PANTHER" id="PTHR31642">
    <property type="entry name" value="TRICHOTHECENE 3-O-ACETYLTRANSFERASE"/>
    <property type="match status" value="1"/>
</dbReference>
<dbReference type="InterPro" id="IPR050317">
    <property type="entry name" value="Plant_Fungal_Acyltransferase"/>
</dbReference>
<evidence type="ECO:0000313" key="4">
    <source>
        <dbReference type="EMBL" id="CAD6239217.1"/>
    </source>
</evidence>
<protein>
    <recommendedName>
        <fullName evidence="6">Omega-hydroxypalmitate O-feruloyl transferase</fullName>
    </recommendedName>
</protein>
<keyword evidence="3" id="KW-0012">Acyltransferase</keyword>
<dbReference type="Proteomes" id="UP000604825">
    <property type="component" value="Unassembled WGS sequence"/>
</dbReference>
<sequence length="493" mass="53138">MEKEAAAEAELEIPGECQYDGDPVVVRPSQPTPRHTLHLSNLDDQRFLRFSIKYLYVFAAHAAVSADSLRAALGRVLVDYYPLAGRLRPSDDEEGKLVVDCNAEGALFAEGRLPGLTAADFLRGRGGARPHKSWRKLHYRVEAQSFVAVPPLVVQVTWLGCGGMVLCTAINHCLCDGIGTAQFLHAWARAVRGGGGGHGAPDAGADTDDPVLPAPPPFHDRRALRPRCPPRVAFTHPEYNSRGVSAVSNGNGNANEAPPSLLGQPLAPVSLTFTAAHLLRLKRQCAPSLKCTSFEALAAHVWRAWVRALDPPGALRVKLLFSVNVRRRLKPELPRGYYGNGFVLGCAESTAAQLTSPSSSSAAARYGVRLVQDAKECVDDDYVRSMVDLLEERRGALPDLAASLVISAWTRQGLEDLDFGAGKAAHMGPLTSEIYCVFLPVMGDPQGVTVLLSVPQSAADKFQHCCLEFLKDTDVDAKLSSPCILHAISENES</sequence>
<keyword evidence="5" id="KW-1185">Reference proteome</keyword>
<evidence type="ECO:0000256" key="1">
    <source>
        <dbReference type="ARBA" id="ARBA00009861"/>
    </source>
</evidence>
<comment type="caution">
    <text evidence="4">The sequence shown here is derived from an EMBL/GenBank/DDBJ whole genome shotgun (WGS) entry which is preliminary data.</text>
</comment>
<evidence type="ECO:0008006" key="6">
    <source>
        <dbReference type="Google" id="ProtNLM"/>
    </source>
</evidence>
<dbReference type="EMBL" id="CAJGYO010000006">
    <property type="protein sequence ID" value="CAD6239217.1"/>
    <property type="molecule type" value="Genomic_DNA"/>
</dbReference>
<reference evidence="4" key="1">
    <citation type="submission" date="2020-10" db="EMBL/GenBank/DDBJ databases">
        <authorList>
            <person name="Han B."/>
            <person name="Lu T."/>
            <person name="Zhao Q."/>
            <person name="Huang X."/>
            <person name="Zhao Y."/>
        </authorList>
    </citation>
    <scope>NUCLEOTIDE SEQUENCE</scope>
</reference>
<dbReference type="Gene3D" id="3.30.559.10">
    <property type="entry name" value="Chloramphenicol acetyltransferase-like domain"/>
    <property type="match status" value="2"/>
</dbReference>
<dbReference type="PANTHER" id="PTHR31642:SF5">
    <property type="entry name" value="OS01G0104900 PROTEIN"/>
    <property type="match status" value="1"/>
</dbReference>
<comment type="similarity">
    <text evidence="1">Belongs to the plant acyltransferase family.</text>
</comment>
<evidence type="ECO:0000256" key="3">
    <source>
        <dbReference type="ARBA" id="ARBA00023315"/>
    </source>
</evidence>
<gene>
    <name evidence="4" type="ORF">NCGR_LOCUS26222</name>
</gene>
<dbReference type="OrthoDB" id="671439at2759"/>
<dbReference type="GO" id="GO:0016747">
    <property type="term" value="F:acyltransferase activity, transferring groups other than amino-acyl groups"/>
    <property type="evidence" value="ECO:0007669"/>
    <property type="project" value="TreeGrafter"/>
</dbReference>
<organism evidence="4 5">
    <name type="scientific">Miscanthus lutarioriparius</name>
    <dbReference type="NCBI Taxonomy" id="422564"/>
    <lineage>
        <taxon>Eukaryota</taxon>
        <taxon>Viridiplantae</taxon>
        <taxon>Streptophyta</taxon>
        <taxon>Embryophyta</taxon>
        <taxon>Tracheophyta</taxon>
        <taxon>Spermatophyta</taxon>
        <taxon>Magnoliopsida</taxon>
        <taxon>Liliopsida</taxon>
        <taxon>Poales</taxon>
        <taxon>Poaceae</taxon>
        <taxon>PACMAD clade</taxon>
        <taxon>Panicoideae</taxon>
        <taxon>Andropogonodae</taxon>
        <taxon>Andropogoneae</taxon>
        <taxon>Saccharinae</taxon>
        <taxon>Miscanthus</taxon>
    </lineage>
</organism>
<accession>A0A811P9H6</accession>
<proteinExistence type="inferred from homology"/>
<name>A0A811P9H6_9POAL</name>
<dbReference type="AlphaFoldDB" id="A0A811P9H6"/>
<evidence type="ECO:0000256" key="2">
    <source>
        <dbReference type="ARBA" id="ARBA00022679"/>
    </source>
</evidence>
<dbReference type="SUPFAM" id="SSF52777">
    <property type="entry name" value="CoA-dependent acyltransferases"/>
    <property type="match status" value="1"/>
</dbReference>
<keyword evidence="2" id="KW-0808">Transferase</keyword>
<dbReference type="Pfam" id="PF02458">
    <property type="entry name" value="Transferase"/>
    <property type="match status" value="1"/>
</dbReference>